<feature type="compositionally biased region" description="Basic and acidic residues" evidence="3">
    <location>
        <begin position="54"/>
        <end position="68"/>
    </location>
</feature>
<name>D7FVI5_ECTSI</name>
<organism evidence="4 5">
    <name type="scientific">Ectocarpus siliculosus</name>
    <name type="common">Brown alga</name>
    <name type="synonym">Conferva siliculosa</name>
    <dbReference type="NCBI Taxonomy" id="2880"/>
    <lineage>
        <taxon>Eukaryota</taxon>
        <taxon>Sar</taxon>
        <taxon>Stramenopiles</taxon>
        <taxon>Ochrophyta</taxon>
        <taxon>PX clade</taxon>
        <taxon>Phaeophyceae</taxon>
        <taxon>Ectocarpales</taxon>
        <taxon>Ectocarpaceae</taxon>
        <taxon>Ectocarpus</taxon>
    </lineage>
</organism>
<dbReference type="EMBL" id="FN648477">
    <property type="protein sequence ID" value="CBJ31906.1"/>
    <property type="molecule type" value="Genomic_DNA"/>
</dbReference>
<accession>D7FVI5</accession>
<dbReference type="Proteomes" id="UP000002630">
    <property type="component" value="Linkage Group LG03"/>
</dbReference>
<dbReference type="EMBL" id="FN649728">
    <property type="protein sequence ID" value="CBJ31906.1"/>
    <property type="molecule type" value="Genomic_DNA"/>
</dbReference>
<dbReference type="InterPro" id="IPR003690">
    <property type="entry name" value="MTERF"/>
</dbReference>
<dbReference type="Pfam" id="PF02536">
    <property type="entry name" value="mTERF"/>
    <property type="match status" value="1"/>
</dbReference>
<feature type="compositionally biased region" description="Gly residues" evidence="3">
    <location>
        <begin position="134"/>
        <end position="152"/>
    </location>
</feature>
<keyword evidence="5" id="KW-1185">Reference proteome</keyword>
<evidence type="ECO:0000256" key="2">
    <source>
        <dbReference type="ARBA" id="ARBA00022946"/>
    </source>
</evidence>
<dbReference type="OrthoDB" id="10483750at2759"/>
<dbReference type="PANTHER" id="PTHR13068">
    <property type="entry name" value="CGI-12 PROTEIN-RELATED"/>
    <property type="match status" value="1"/>
</dbReference>
<evidence type="ECO:0000256" key="3">
    <source>
        <dbReference type="SAM" id="MobiDB-lite"/>
    </source>
</evidence>
<evidence type="ECO:0000313" key="4">
    <source>
        <dbReference type="EMBL" id="CBJ31906.1"/>
    </source>
</evidence>
<dbReference type="Gene3D" id="1.25.70.10">
    <property type="entry name" value="Transcription termination factor 3, mitochondrial"/>
    <property type="match status" value="1"/>
</dbReference>
<evidence type="ECO:0000256" key="1">
    <source>
        <dbReference type="ARBA" id="ARBA00007692"/>
    </source>
</evidence>
<dbReference type="PANTHER" id="PTHR13068:SF151">
    <property type="entry name" value="TRANSCRIPTION TERMINATION FACTOR MTERF9, CHLOROPLASTIC"/>
    <property type="match status" value="1"/>
</dbReference>
<feature type="region of interest" description="Disordered" evidence="3">
    <location>
        <begin position="131"/>
        <end position="154"/>
    </location>
</feature>
<reference evidence="4 5" key="1">
    <citation type="journal article" date="2010" name="Nature">
        <title>The Ectocarpus genome and the independent evolution of multicellularity in brown algae.</title>
        <authorList>
            <person name="Cock J.M."/>
            <person name="Sterck L."/>
            <person name="Rouze P."/>
            <person name="Scornet D."/>
            <person name="Allen A.E."/>
            <person name="Amoutzias G."/>
            <person name="Anthouard V."/>
            <person name="Artiguenave F."/>
            <person name="Aury J.M."/>
            <person name="Badger J.H."/>
            <person name="Beszteri B."/>
            <person name="Billiau K."/>
            <person name="Bonnet E."/>
            <person name="Bothwell J.H."/>
            <person name="Bowler C."/>
            <person name="Boyen C."/>
            <person name="Brownlee C."/>
            <person name="Carrano C.J."/>
            <person name="Charrier B."/>
            <person name="Cho G.Y."/>
            <person name="Coelho S.M."/>
            <person name="Collen J."/>
            <person name="Corre E."/>
            <person name="Da Silva C."/>
            <person name="Delage L."/>
            <person name="Delaroque N."/>
            <person name="Dittami S.M."/>
            <person name="Doulbeau S."/>
            <person name="Elias M."/>
            <person name="Farnham G."/>
            <person name="Gachon C.M."/>
            <person name="Gschloessl B."/>
            <person name="Heesch S."/>
            <person name="Jabbari K."/>
            <person name="Jubin C."/>
            <person name="Kawai H."/>
            <person name="Kimura K."/>
            <person name="Kloareg B."/>
            <person name="Kupper F.C."/>
            <person name="Lang D."/>
            <person name="Le Bail A."/>
            <person name="Leblanc C."/>
            <person name="Lerouge P."/>
            <person name="Lohr M."/>
            <person name="Lopez P.J."/>
            <person name="Martens C."/>
            <person name="Maumus F."/>
            <person name="Michel G."/>
            <person name="Miranda-Saavedra D."/>
            <person name="Morales J."/>
            <person name="Moreau H."/>
            <person name="Motomura T."/>
            <person name="Nagasato C."/>
            <person name="Napoli C.A."/>
            <person name="Nelson D.R."/>
            <person name="Nyvall-Collen P."/>
            <person name="Peters A.F."/>
            <person name="Pommier C."/>
            <person name="Potin P."/>
            <person name="Poulain J."/>
            <person name="Quesneville H."/>
            <person name="Read B."/>
            <person name="Rensing S.A."/>
            <person name="Ritter A."/>
            <person name="Rousvoal S."/>
            <person name="Samanta M."/>
            <person name="Samson G."/>
            <person name="Schroeder D.C."/>
            <person name="Segurens B."/>
            <person name="Strittmatter M."/>
            <person name="Tonon T."/>
            <person name="Tregear J.W."/>
            <person name="Valentin K."/>
            <person name="von Dassow P."/>
            <person name="Yamagishi T."/>
            <person name="Van de Peer Y."/>
            <person name="Wincker P."/>
        </authorList>
    </citation>
    <scope>NUCLEOTIDE SEQUENCE [LARGE SCALE GENOMIC DNA]</scope>
    <source>
        <strain evidence="5">Ec32 / CCAP1310/4</strain>
    </source>
</reference>
<dbReference type="SMART" id="SM00733">
    <property type="entry name" value="Mterf"/>
    <property type="match status" value="4"/>
</dbReference>
<dbReference type="GO" id="GO:0003676">
    <property type="term" value="F:nucleic acid binding"/>
    <property type="evidence" value="ECO:0007669"/>
    <property type="project" value="InterPro"/>
</dbReference>
<proteinExistence type="inferred from homology"/>
<keyword evidence="2" id="KW-0809">Transit peptide</keyword>
<dbReference type="InParanoid" id="D7FVI5"/>
<comment type="similarity">
    <text evidence="1">Belongs to the mTERF family.</text>
</comment>
<gene>
    <name evidence="4" type="ORF">Esi_0291_0011</name>
</gene>
<sequence length="519" mass="56769">MMAKCTVYFTQQQVAWRSPSKLLRRSEARGTATSPSRLSAASEDADITTGGRFTVKEEEKGLRAHRDVPGGSIEGDSAQDADTPEPLEISDFLQADVAFDQEEEEVVVEEEEEENWHTADASGFVEDEVVRESGPGGAAKGKGGGGGDGVGSLEGLSADEVEQRLIAAGILRGDGAEIDFEEDDGGGAGVYNEIEVSDGEEACQILEERLGFDEEGIAHLRSKYPPLRGELWYRREPASGGSKTGKKFLDVYFVEETLPDLLDLLLGEEGEGGGVGLDRKQVREMLTTTPSLVGMDVSDAKDVAGYLRSELGLSGKGQLASALAGCPPMLMYHTWDNLRMKYDNNDDGDDDQVSYYRESLAWTNEDVAAMLAEYPNLLSIKMENDVIEVIDYLRTEVGLQPLTVSGMVREFPQVLEVRPKRLKAVVRYFWKVLEIPRSGIAVLLSQHPRTCCLEAEANLAPLRQFFERELFVEASTVNGLVGESSRTYRCRGASFRTGMCQGSVHPPPNGGHPPYSECF</sequence>
<dbReference type="InterPro" id="IPR038538">
    <property type="entry name" value="MTERF_sf"/>
</dbReference>
<feature type="region of interest" description="Disordered" evidence="3">
    <location>
        <begin position="20"/>
        <end position="84"/>
    </location>
</feature>
<evidence type="ECO:0000313" key="5">
    <source>
        <dbReference type="Proteomes" id="UP000002630"/>
    </source>
</evidence>
<protein>
    <submittedName>
        <fullName evidence="4">Uncharacterized protein</fullName>
    </submittedName>
</protein>
<dbReference type="AlphaFoldDB" id="D7FVI5"/>